<dbReference type="InterPro" id="IPR001584">
    <property type="entry name" value="Integrase_cat-core"/>
</dbReference>
<feature type="region of interest" description="Disordered" evidence="1">
    <location>
        <begin position="250"/>
        <end position="274"/>
    </location>
</feature>
<gene>
    <name evidence="3" type="ORF">SCF082_LOCUS5982</name>
</gene>
<accession>A0ABP0I9K5</accession>
<evidence type="ECO:0000256" key="1">
    <source>
        <dbReference type="SAM" id="MobiDB-lite"/>
    </source>
</evidence>
<organism evidence="3 4">
    <name type="scientific">Durusdinium trenchii</name>
    <dbReference type="NCBI Taxonomy" id="1381693"/>
    <lineage>
        <taxon>Eukaryota</taxon>
        <taxon>Sar</taxon>
        <taxon>Alveolata</taxon>
        <taxon>Dinophyceae</taxon>
        <taxon>Suessiales</taxon>
        <taxon>Symbiodiniaceae</taxon>
        <taxon>Durusdinium</taxon>
    </lineage>
</organism>
<dbReference type="PROSITE" id="PS50994">
    <property type="entry name" value="INTEGRASE"/>
    <property type="match status" value="1"/>
</dbReference>
<dbReference type="Gene3D" id="3.30.420.10">
    <property type="entry name" value="Ribonuclease H-like superfamily/Ribonuclease H"/>
    <property type="match status" value="1"/>
</dbReference>
<dbReference type="InterPro" id="IPR013103">
    <property type="entry name" value="RVT_2"/>
</dbReference>
<dbReference type="SUPFAM" id="SSF53098">
    <property type="entry name" value="Ribonuclease H-like"/>
    <property type="match status" value="1"/>
</dbReference>
<proteinExistence type="predicted"/>
<dbReference type="Proteomes" id="UP001642464">
    <property type="component" value="Unassembled WGS sequence"/>
</dbReference>
<evidence type="ECO:0000313" key="4">
    <source>
        <dbReference type="Proteomes" id="UP001642464"/>
    </source>
</evidence>
<dbReference type="InterPro" id="IPR012337">
    <property type="entry name" value="RNaseH-like_sf"/>
</dbReference>
<evidence type="ECO:0000259" key="2">
    <source>
        <dbReference type="PROSITE" id="PS50994"/>
    </source>
</evidence>
<feature type="compositionally biased region" description="Pro residues" evidence="1">
    <location>
        <begin position="254"/>
        <end position="268"/>
    </location>
</feature>
<evidence type="ECO:0000313" key="3">
    <source>
        <dbReference type="EMBL" id="CAK8999254.1"/>
    </source>
</evidence>
<sequence>MAHRVAQTYDNVIQAARKLRHTSEVDLIEIYGGHCNITEEALSRGLRCLQPVGKIHGISLNSKADFAWLQRLLHRWRPLLTVLEPECRLWSPLTGLNYYWRPEELEQLREEAQVTVEGVANMIRDIIAADRFFPLDNPHNGQFWNQPAMLKLFNDFELYYDYGNMCAYGLRGRNGGLICKPTGWLSNNPALLASVTHKCNGLHEHEECMGGNAKLAAVYTKQLAKSLVDAFTSELQDLGDDRFILATSASTPMPGTPAWPAPSTPGPGPMLEDDHVSLQKDPDSWRPLLKEAAERLEGKVAVAAEIKPSAFLEQVKAFYRTPKTRGLPTQRMLNVPDITHRGAALLYHDNTIEVESQALEDLTNPNSRFERSVRVAIFIYGKPMAVETSAQRRTLSKLTSPPTPVAVEPEQTMKPWEPGAADAQASPAALIGARALRCAVCERSKPPREPRPSKTPPPTRRFNERVMLDLLYTKDSSGETFAFLNQVDDATTVQVLTLVNDRNSSTITSALVKGWFQHYGLPETLLVDAEGAMKSFAFDELMAQSNIMVRFAPPDAHWQMGKCERHGDAARAILNKLVDQHGLLGAEDTQTGAVMACFAKNTLARRAGSSPAQWALGQNPRLPAAVLSEGDNPEAMERLTLSNKLQQIENLRFDAMHAFLSFENENALRQSMLRRSRPWRGPYEIGQKVVYYRLRNALDGEGSQPGYRQGLILAKDHQWKLYGPLSKTWRRNTPQLMTFVMQHHLPDFLFYQSNHLLKFLKVLSNPAGNLWMLPVSQSTHHLKLAEPEVPADVPLDPAENPLGNSSATTLAGTFIAEGDAGYIPEGFSGFPRQTSTGLRPVPEDAVMAETGSMPGIRDELPAVPDDEALNVSLEADGMCDTIDAQSLCTFCGCHEKEINDETNTGKPQCSKCMNTEFTNHPFEVQLNNLDFDARTCSWRPSDHAAADALHLPSQRELEQVWQVEAWKTDEVHRISGDDIPSSTTSTTLKSIAAWEPQKKTWTWLTLAGYVNDEIEDQNFTKKVVLYHTSKPGRRRLSPRALRRQRKQYQHYNPEAVWLLRHGREDALKTGWDGSPKEHQSLFDGKQHFALACNVAEWHEHLDNTKNDHNNHITTFEVYMSTTGGHQVFPETSDEEDAGLKRTQRQALKRELPWRSIGASDWEAFVESMRKEWSEWKKWASCEKFTGDTKSIAKHLILPAQVCFRWKPIDGGASFKAKARIVIQGFRDPHLPLLSRDAPVLSRIGLMCILQWACSHQVDIVNGDCKSAFLQGKPDHERPEKIYMRVPQDGVSREAVPEWAEEPDALYVLHAPVYGQANAPRQWFLHVLDVMVNKLKWVQRSLDPCIFLKKVNGEVKAVLGIHVDDILAASLQEGILNEVEKSFSWGGPWEVNDFVFVARRIVRHDNGNITLSQSHHATDVIIAKVKQDHEAKMGSDRDAISEFRGAAGSLQWMSGTTRPDIAADTSLLQKGHSELTYGDLAEANSVLKYVKATANTAVTIKPIDMEKLVLIAFGDSAFANAPGGKSQGGYIVLASTPEALTQQTDASLLDWKSYRHQRVLRSTLAAEAASLDKSEDYANFAGCMLGEMANGTYIASHSAKSPFAIWPVTDARSLYDAIHRLATSFWR</sequence>
<keyword evidence="4" id="KW-1185">Reference proteome</keyword>
<dbReference type="EMBL" id="CAXAMM010003291">
    <property type="protein sequence ID" value="CAK8999254.1"/>
    <property type="molecule type" value="Genomic_DNA"/>
</dbReference>
<comment type="caution">
    <text evidence="3">The sequence shown here is derived from an EMBL/GenBank/DDBJ whole genome shotgun (WGS) entry which is preliminary data.</text>
</comment>
<reference evidence="3 4" key="1">
    <citation type="submission" date="2024-02" db="EMBL/GenBank/DDBJ databases">
        <authorList>
            <person name="Chen Y."/>
            <person name="Shah S."/>
            <person name="Dougan E. K."/>
            <person name="Thang M."/>
            <person name="Chan C."/>
        </authorList>
    </citation>
    <scope>NUCLEOTIDE SEQUENCE [LARGE SCALE GENOMIC DNA]</scope>
</reference>
<name>A0ABP0I9K5_9DINO</name>
<dbReference type="InterPro" id="IPR036397">
    <property type="entry name" value="RNaseH_sf"/>
</dbReference>
<protein>
    <submittedName>
        <fullName evidence="3">Copia protein (Gag-int-pol protein) [Cleaved into: Copia VLP protein</fullName>
    </submittedName>
</protein>
<feature type="domain" description="Integrase catalytic" evidence="2">
    <location>
        <begin position="448"/>
        <end position="619"/>
    </location>
</feature>
<dbReference type="Pfam" id="PF07727">
    <property type="entry name" value="RVT_2"/>
    <property type="match status" value="1"/>
</dbReference>